<dbReference type="AlphaFoldDB" id="A0A5J4N6R0"/>
<evidence type="ECO:0000259" key="2">
    <source>
        <dbReference type="PROSITE" id="PS50835"/>
    </source>
</evidence>
<protein>
    <recommendedName>
        <fullName evidence="2">Ig-like domain-containing protein</fullName>
    </recommendedName>
</protein>
<comment type="caution">
    <text evidence="3">The sequence shown here is derived from an EMBL/GenBank/DDBJ whole genome shotgun (WGS) entry which is preliminary data.</text>
</comment>
<dbReference type="Proteomes" id="UP000324629">
    <property type="component" value="Unassembled WGS sequence"/>
</dbReference>
<evidence type="ECO:0000313" key="4">
    <source>
        <dbReference type="Proteomes" id="UP000324629"/>
    </source>
</evidence>
<dbReference type="SUPFAM" id="SSF48726">
    <property type="entry name" value="Immunoglobulin"/>
    <property type="match status" value="1"/>
</dbReference>
<name>A0A5J4N6R0_9TREM</name>
<dbReference type="EMBL" id="QNGE01007200">
    <property type="protein sequence ID" value="KAA3671138.1"/>
    <property type="molecule type" value="Genomic_DNA"/>
</dbReference>
<evidence type="ECO:0000313" key="3">
    <source>
        <dbReference type="EMBL" id="KAA3671138.1"/>
    </source>
</evidence>
<proteinExistence type="predicted"/>
<organism evidence="3 4">
    <name type="scientific">Paragonimus westermani</name>
    <dbReference type="NCBI Taxonomy" id="34504"/>
    <lineage>
        <taxon>Eukaryota</taxon>
        <taxon>Metazoa</taxon>
        <taxon>Spiralia</taxon>
        <taxon>Lophotrochozoa</taxon>
        <taxon>Platyhelminthes</taxon>
        <taxon>Trematoda</taxon>
        <taxon>Digenea</taxon>
        <taxon>Plagiorchiida</taxon>
        <taxon>Troglotremata</taxon>
        <taxon>Troglotrematidae</taxon>
        <taxon>Paragonimus</taxon>
    </lineage>
</organism>
<sequence length="263" mass="30455">MMRFIFVWLLLLWLFITEIQAQTTDSIEEEIEYPRPSEALPFDPHQDNFTLVGLASKTWEGPYYQDAMLGSVVYIPCSLKPHMNNRLYKQRQLAAEEKYFWSVLWVHQNWDNVVDPWLGDGRRSYNTLQVVPYWEPDMSVHLEQARLTILDANPTDNGVYACVVAMYPFEKGLSPIILSQSDLVSVHFVRIKSGHTTGPECKNEDAEENVYCQTGFEPFTHHVYYPSGSKKGDVLFQVHKVDCVLYEALHLKSMNRKNSVTII</sequence>
<keyword evidence="1" id="KW-0732">Signal</keyword>
<dbReference type="InterPro" id="IPR036179">
    <property type="entry name" value="Ig-like_dom_sf"/>
</dbReference>
<dbReference type="InterPro" id="IPR007110">
    <property type="entry name" value="Ig-like_dom"/>
</dbReference>
<dbReference type="PROSITE" id="PS50835">
    <property type="entry name" value="IG_LIKE"/>
    <property type="match status" value="1"/>
</dbReference>
<feature type="signal peptide" evidence="1">
    <location>
        <begin position="1"/>
        <end position="21"/>
    </location>
</feature>
<keyword evidence="4" id="KW-1185">Reference proteome</keyword>
<feature type="chain" id="PRO_5023905792" description="Ig-like domain-containing protein" evidence="1">
    <location>
        <begin position="22"/>
        <end position="263"/>
    </location>
</feature>
<evidence type="ECO:0000256" key="1">
    <source>
        <dbReference type="SAM" id="SignalP"/>
    </source>
</evidence>
<dbReference type="InterPro" id="IPR013783">
    <property type="entry name" value="Ig-like_fold"/>
</dbReference>
<gene>
    <name evidence="3" type="ORF">DEA37_0000652</name>
</gene>
<feature type="domain" description="Ig-like" evidence="2">
    <location>
        <begin position="117"/>
        <end position="174"/>
    </location>
</feature>
<reference evidence="3 4" key="1">
    <citation type="journal article" date="2019" name="Gigascience">
        <title>Whole-genome sequence of the oriental lung fluke Paragonimus westermani.</title>
        <authorList>
            <person name="Oey H."/>
            <person name="Zakrzewski M."/>
            <person name="Narain K."/>
            <person name="Devi K.R."/>
            <person name="Agatsuma T."/>
            <person name="Nawaratna S."/>
            <person name="Gobert G.N."/>
            <person name="Jones M.K."/>
            <person name="Ragan M.A."/>
            <person name="McManus D.P."/>
            <person name="Krause L."/>
        </authorList>
    </citation>
    <scope>NUCLEOTIDE SEQUENCE [LARGE SCALE GENOMIC DNA]</scope>
    <source>
        <strain evidence="3 4">IND2009</strain>
    </source>
</reference>
<dbReference type="Gene3D" id="2.60.40.10">
    <property type="entry name" value="Immunoglobulins"/>
    <property type="match status" value="1"/>
</dbReference>
<accession>A0A5J4N6R0</accession>